<evidence type="ECO:0000259" key="2">
    <source>
        <dbReference type="Pfam" id="PF13439"/>
    </source>
</evidence>
<dbReference type="InterPro" id="IPR050194">
    <property type="entry name" value="Glycosyltransferase_grp1"/>
</dbReference>
<dbReference type="Proteomes" id="UP000564425">
    <property type="component" value="Unassembled WGS sequence"/>
</dbReference>
<proteinExistence type="predicted"/>
<dbReference type="PANTHER" id="PTHR45947:SF15">
    <property type="entry name" value="TEICHURONIC ACID BIOSYNTHESIS GLYCOSYLTRANSFERASE TUAC-RELATED"/>
    <property type="match status" value="1"/>
</dbReference>
<dbReference type="SUPFAM" id="SSF53756">
    <property type="entry name" value="UDP-Glycosyltransferase/glycogen phosphorylase"/>
    <property type="match status" value="1"/>
</dbReference>
<organism evidence="3 4">
    <name type="scientific">Methanococcus maripaludis</name>
    <name type="common">Methanococcus deltae</name>
    <dbReference type="NCBI Taxonomy" id="39152"/>
    <lineage>
        <taxon>Archaea</taxon>
        <taxon>Methanobacteriati</taxon>
        <taxon>Methanobacteriota</taxon>
        <taxon>Methanomada group</taxon>
        <taxon>Methanococci</taxon>
        <taxon>Methanococcales</taxon>
        <taxon>Methanococcaceae</taxon>
        <taxon>Methanococcus</taxon>
    </lineage>
</organism>
<evidence type="ECO:0000259" key="1">
    <source>
        <dbReference type="Pfam" id="PF00534"/>
    </source>
</evidence>
<feature type="domain" description="Glycosyl transferase family 1" evidence="1">
    <location>
        <begin position="109"/>
        <end position="270"/>
    </location>
</feature>
<protein>
    <submittedName>
        <fullName evidence="3">Glycosyltransferase involved in cell wall biosynthesis</fullName>
    </submittedName>
</protein>
<feature type="domain" description="Glycosyltransferase subfamily 4-like N-terminal" evidence="2">
    <location>
        <begin position="9"/>
        <end position="101"/>
    </location>
</feature>
<name>A0A7J9NVV6_METMI</name>
<dbReference type="Pfam" id="PF00534">
    <property type="entry name" value="Glycos_transf_1"/>
    <property type="match status" value="1"/>
</dbReference>
<dbReference type="AlphaFoldDB" id="A0A7J9NVV6"/>
<comment type="caution">
    <text evidence="3">The sequence shown here is derived from an EMBL/GenBank/DDBJ whole genome shotgun (WGS) entry which is preliminary data.</text>
</comment>
<accession>A0A7J9NVV6</accession>
<dbReference type="InterPro" id="IPR001296">
    <property type="entry name" value="Glyco_trans_1"/>
</dbReference>
<dbReference type="PANTHER" id="PTHR45947">
    <property type="entry name" value="SULFOQUINOVOSYL TRANSFERASE SQD2"/>
    <property type="match status" value="1"/>
</dbReference>
<dbReference type="Gene3D" id="3.40.50.2000">
    <property type="entry name" value="Glycogen Phosphorylase B"/>
    <property type="match status" value="2"/>
</dbReference>
<sequence length="305" mass="33985">MYTESFKVTHKNNIDVIHSHWSIPSGFISSLLLSNTPQVITLHGSDIKIYSKKFPYKLLVKYSISRADKIITVSNDLKDIAISCGCDPKKIVVIPNGVDIDKFKPVNKEYVKKLKNISSNFLICYVGSLIKIKRVDRLIKISNELSKDYNIDLLIIGDGPERNNLENLVSTLGMKNVKFQGAVPNEEIPEYISMSDVLALTSESEGLPTVLVESMSCGVPVITLDVGGVKDIVKNGINGFVVNDKEEFKEKLIKYIENEDLKCSHGAAGRKLIEEEQSIDKTSLRLSKLYGELINTYKKEDGLSA</sequence>
<gene>
    <name evidence="3" type="ORF">HNP86_001548</name>
</gene>
<reference evidence="3 4" key="1">
    <citation type="submission" date="2020-07" db="EMBL/GenBank/DDBJ databases">
        <title>Genomic Encyclopedia of Type Strains, Phase IV (KMG-V): Genome sequencing to study the core and pangenomes of soil and plant-associated prokaryotes.</title>
        <authorList>
            <person name="Whitman W."/>
        </authorList>
    </citation>
    <scope>NUCLEOTIDE SEQUENCE [LARGE SCALE GENOMIC DNA]</scope>
    <source>
        <strain evidence="3 4">A1</strain>
    </source>
</reference>
<dbReference type="EMBL" id="JACDUH010000002">
    <property type="protein sequence ID" value="MBA2851395.1"/>
    <property type="molecule type" value="Genomic_DNA"/>
</dbReference>
<evidence type="ECO:0000313" key="4">
    <source>
        <dbReference type="Proteomes" id="UP000564425"/>
    </source>
</evidence>
<keyword evidence="3" id="KW-0808">Transferase</keyword>
<dbReference type="InterPro" id="IPR028098">
    <property type="entry name" value="Glyco_trans_4-like_N"/>
</dbReference>
<dbReference type="Pfam" id="PF13439">
    <property type="entry name" value="Glyco_transf_4"/>
    <property type="match status" value="1"/>
</dbReference>
<evidence type="ECO:0000313" key="3">
    <source>
        <dbReference type="EMBL" id="MBA2851395.1"/>
    </source>
</evidence>
<dbReference type="GO" id="GO:0016757">
    <property type="term" value="F:glycosyltransferase activity"/>
    <property type="evidence" value="ECO:0007669"/>
    <property type="project" value="InterPro"/>
</dbReference>